<evidence type="ECO:0000313" key="3">
    <source>
        <dbReference type="Proteomes" id="UP001066276"/>
    </source>
</evidence>
<comment type="caution">
    <text evidence="2">The sequence shown here is derived from an EMBL/GenBank/DDBJ whole genome shotgun (WGS) entry which is preliminary data.</text>
</comment>
<reference evidence="2" key="1">
    <citation type="journal article" date="2022" name="bioRxiv">
        <title>Sequencing and chromosome-scale assembly of the giantPleurodeles waltlgenome.</title>
        <authorList>
            <person name="Brown T."/>
            <person name="Elewa A."/>
            <person name="Iarovenko S."/>
            <person name="Subramanian E."/>
            <person name="Araus A.J."/>
            <person name="Petzold A."/>
            <person name="Susuki M."/>
            <person name="Suzuki K.-i.T."/>
            <person name="Hayashi T."/>
            <person name="Toyoda A."/>
            <person name="Oliveira C."/>
            <person name="Osipova E."/>
            <person name="Leigh N.D."/>
            <person name="Simon A."/>
            <person name="Yun M.H."/>
        </authorList>
    </citation>
    <scope>NUCLEOTIDE SEQUENCE</scope>
    <source>
        <strain evidence="2">20211129_DDA</strain>
        <tissue evidence="2">Liver</tissue>
    </source>
</reference>
<organism evidence="2 3">
    <name type="scientific">Pleurodeles waltl</name>
    <name type="common">Iberian ribbed newt</name>
    <dbReference type="NCBI Taxonomy" id="8319"/>
    <lineage>
        <taxon>Eukaryota</taxon>
        <taxon>Metazoa</taxon>
        <taxon>Chordata</taxon>
        <taxon>Craniata</taxon>
        <taxon>Vertebrata</taxon>
        <taxon>Euteleostomi</taxon>
        <taxon>Amphibia</taxon>
        <taxon>Batrachia</taxon>
        <taxon>Caudata</taxon>
        <taxon>Salamandroidea</taxon>
        <taxon>Salamandridae</taxon>
        <taxon>Pleurodelinae</taxon>
        <taxon>Pleurodeles</taxon>
    </lineage>
</organism>
<accession>A0AAV7TE04</accession>
<proteinExistence type="predicted"/>
<evidence type="ECO:0000256" key="1">
    <source>
        <dbReference type="SAM" id="MobiDB-lite"/>
    </source>
</evidence>
<dbReference type="Proteomes" id="UP001066276">
    <property type="component" value="Chromosome 4_1"/>
</dbReference>
<dbReference type="EMBL" id="JANPWB010000007">
    <property type="protein sequence ID" value="KAJ1174234.1"/>
    <property type="molecule type" value="Genomic_DNA"/>
</dbReference>
<feature type="region of interest" description="Disordered" evidence="1">
    <location>
        <begin position="55"/>
        <end position="78"/>
    </location>
</feature>
<dbReference type="AlphaFoldDB" id="A0AAV7TE04"/>
<keyword evidence="3" id="KW-1185">Reference proteome</keyword>
<sequence>MLLSPFVLRRARRGDQPQFDLCMRLPLRPSLLFVRALSLTAPVHGVARTTTGASRDLVCRESGPGSSDTSPELRRSAQGAAFLPHPHLDALFAGCGAELL</sequence>
<protein>
    <submittedName>
        <fullName evidence="2">Uncharacterized protein</fullName>
    </submittedName>
</protein>
<evidence type="ECO:0000313" key="2">
    <source>
        <dbReference type="EMBL" id="KAJ1174234.1"/>
    </source>
</evidence>
<name>A0AAV7TE04_PLEWA</name>
<gene>
    <name evidence="2" type="ORF">NDU88_006056</name>
</gene>